<feature type="transmembrane region" description="Helical" evidence="8">
    <location>
        <begin position="43"/>
        <end position="69"/>
    </location>
</feature>
<dbReference type="GO" id="GO:0015254">
    <property type="term" value="F:glycerol channel activity"/>
    <property type="evidence" value="ECO:0007669"/>
    <property type="project" value="TreeGrafter"/>
</dbReference>
<organism evidence="9 13">
    <name type="scientific">Bifidobacterium longum subsp. infantis</name>
    <dbReference type="NCBI Taxonomy" id="1682"/>
    <lineage>
        <taxon>Bacteria</taxon>
        <taxon>Bacillati</taxon>
        <taxon>Actinomycetota</taxon>
        <taxon>Actinomycetes</taxon>
        <taxon>Bifidobacteriales</taxon>
        <taxon>Bifidobacteriaceae</taxon>
        <taxon>Bifidobacterium</taxon>
    </lineage>
</organism>
<dbReference type="EMBL" id="CABHML010000038">
    <property type="protein sequence ID" value="VUW83012.1"/>
    <property type="molecule type" value="Genomic_DNA"/>
</dbReference>
<dbReference type="PANTHER" id="PTHR43829">
    <property type="entry name" value="AQUAPORIN OR AQUAGLYCEROPORIN RELATED"/>
    <property type="match status" value="1"/>
</dbReference>
<dbReference type="GO" id="GO:0005886">
    <property type="term" value="C:plasma membrane"/>
    <property type="evidence" value="ECO:0007669"/>
    <property type="project" value="TreeGrafter"/>
</dbReference>
<evidence type="ECO:0000256" key="1">
    <source>
        <dbReference type="ARBA" id="ARBA00004141"/>
    </source>
</evidence>
<evidence type="ECO:0000313" key="16">
    <source>
        <dbReference type="Proteomes" id="UP000494246"/>
    </source>
</evidence>
<dbReference type="InterPro" id="IPR022357">
    <property type="entry name" value="MIP_CS"/>
</dbReference>
<evidence type="ECO:0000256" key="7">
    <source>
        <dbReference type="RuleBase" id="RU000477"/>
    </source>
</evidence>
<dbReference type="PRINTS" id="PR00783">
    <property type="entry name" value="MINTRINSICP"/>
</dbReference>
<evidence type="ECO:0000256" key="5">
    <source>
        <dbReference type="ARBA" id="ARBA00022989"/>
    </source>
</evidence>
<keyword evidence="3 7" id="KW-0813">Transport</keyword>
<dbReference type="EMBL" id="SSWL01000010">
    <property type="protein sequence ID" value="THJ29215.1"/>
    <property type="molecule type" value="Genomic_DNA"/>
</dbReference>
<dbReference type="Proteomes" id="UP000306697">
    <property type="component" value="Unassembled WGS sequence"/>
</dbReference>
<dbReference type="PROSITE" id="PS00221">
    <property type="entry name" value="MIP"/>
    <property type="match status" value="1"/>
</dbReference>
<dbReference type="Gene3D" id="1.20.1080.10">
    <property type="entry name" value="Glycerol uptake facilitator protein"/>
    <property type="match status" value="1"/>
</dbReference>
<evidence type="ECO:0000313" key="12">
    <source>
        <dbReference type="EMBL" id="VWQ35655.1"/>
    </source>
</evidence>
<accession>A0A4S5BEZ6</accession>
<evidence type="ECO:0000256" key="3">
    <source>
        <dbReference type="ARBA" id="ARBA00022448"/>
    </source>
</evidence>
<dbReference type="SUPFAM" id="SSF81338">
    <property type="entry name" value="Aquaporin-like"/>
    <property type="match status" value="1"/>
</dbReference>
<gene>
    <name evidence="11" type="primary">gla_2</name>
    <name evidence="10" type="synonym">gla_1</name>
    <name evidence="12" type="ORF">BIFLH23_01273</name>
    <name evidence="11" type="ORF">BLJG463_02459</name>
    <name evidence="10" type="ORF">BLONGUMMC1_00850</name>
    <name evidence="9" type="ORF">E6L38_07810</name>
</gene>
<dbReference type="InterPro" id="IPR000425">
    <property type="entry name" value="MIP"/>
</dbReference>
<protein>
    <submittedName>
        <fullName evidence="9">Aquaporin family protein</fullName>
    </submittedName>
    <submittedName>
        <fullName evidence="10">Glycerol facilitator-aquaporin gla</fullName>
    </submittedName>
</protein>
<name>A0A4S5BEZ6_BIFLI</name>
<evidence type="ECO:0000256" key="2">
    <source>
        <dbReference type="ARBA" id="ARBA00006175"/>
    </source>
</evidence>
<feature type="transmembrane region" description="Helical" evidence="8">
    <location>
        <begin position="89"/>
        <end position="110"/>
    </location>
</feature>
<proteinExistence type="inferred from homology"/>
<dbReference type="EMBL" id="CABHNT010000065">
    <property type="protein sequence ID" value="VUX38777.1"/>
    <property type="molecule type" value="Genomic_DNA"/>
</dbReference>
<evidence type="ECO:0000313" key="11">
    <source>
        <dbReference type="EMBL" id="VUX38777.1"/>
    </source>
</evidence>
<keyword evidence="4 7" id="KW-0812">Transmembrane</keyword>
<dbReference type="EMBL" id="CABWKH010000012">
    <property type="protein sequence ID" value="VWQ35655.1"/>
    <property type="molecule type" value="Genomic_DNA"/>
</dbReference>
<evidence type="ECO:0000313" key="10">
    <source>
        <dbReference type="EMBL" id="VUW83012.1"/>
    </source>
</evidence>
<reference evidence="12 16" key="4">
    <citation type="submission" date="2019-10" db="EMBL/GenBank/DDBJ databases">
        <authorList>
            <consortium name="Melissa Lawson"/>
            <person name="O'neill I."/>
        </authorList>
    </citation>
    <scope>NUCLEOTIDE SEQUENCE [LARGE SCALE GENOMIC DNA]</scope>
    <source>
        <strain evidence="12">LH_23</strain>
    </source>
</reference>
<keyword evidence="5 8" id="KW-1133">Transmembrane helix</keyword>
<dbReference type="Proteomes" id="UP000494246">
    <property type="component" value="Unassembled WGS sequence"/>
</dbReference>
<feature type="transmembrane region" description="Helical" evidence="8">
    <location>
        <begin position="221"/>
        <end position="242"/>
    </location>
</feature>
<sequence length="243" mass="25643">MDHYSLAIRVAAEVVGTAILVLFGNGAVAGVSLKGTKTFHTEWTVIAAAYGFGVTIPSLMIGPISGAHINPAMTIAQATLGLFPWSEVLSYILAQCAGATIGQMLVYIAYLPFYQRTQDADAIFGTFATFDAAESKVNYFANEFIGTMALGLCAMACLSSSWGQENRAVAILVVGLVIWGLIYALGGPTGPCLNPARDLMPRLLHTILPIEHKGSSRWAEAWIPVVAPTLGAICGVALFTAFA</sequence>
<dbReference type="PANTHER" id="PTHR43829:SF9">
    <property type="entry name" value="AQUAPORIN-9"/>
    <property type="match status" value="1"/>
</dbReference>
<evidence type="ECO:0000313" key="15">
    <source>
        <dbReference type="Proteomes" id="UP000345266"/>
    </source>
</evidence>
<dbReference type="AlphaFoldDB" id="A0A4S5BEZ6"/>
<dbReference type="InterPro" id="IPR023271">
    <property type="entry name" value="Aquaporin-like"/>
</dbReference>
<dbReference type="RefSeq" id="WP_136500713.1">
    <property type="nucleotide sequence ID" value="NZ_CABHML010000038.1"/>
</dbReference>
<evidence type="ECO:0000256" key="8">
    <source>
        <dbReference type="SAM" id="Phobius"/>
    </source>
</evidence>
<evidence type="ECO:0000313" key="9">
    <source>
        <dbReference type="EMBL" id="THJ29215.1"/>
    </source>
</evidence>
<reference evidence="10 14" key="2">
    <citation type="submission" date="2019-07" db="EMBL/GenBank/DDBJ databases">
        <authorList>
            <person name="Chang H.-W."/>
            <person name="Raman A."/>
            <person name="Venkatesh S."/>
            <person name="Gehrig J."/>
        </authorList>
    </citation>
    <scope>NUCLEOTIDE SEQUENCE [LARGE SCALE GENOMIC DNA]</scope>
    <source>
        <strain evidence="10">B.longum_ssp_infantis_4</strain>
    </source>
</reference>
<evidence type="ECO:0000256" key="4">
    <source>
        <dbReference type="ARBA" id="ARBA00022692"/>
    </source>
</evidence>
<dbReference type="Proteomes" id="UP000319252">
    <property type="component" value="Unassembled WGS sequence"/>
</dbReference>
<comment type="subcellular location">
    <subcellularLocation>
        <location evidence="1">Membrane</location>
        <topology evidence="1">Multi-pass membrane protein</topology>
    </subcellularLocation>
</comment>
<dbReference type="Proteomes" id="UP000345266">
    <property type="component" value="Unassembled WGS sequence"/>
</dbReference>
<dbReference type="InterPro" id="IPR050363">
    <property type="entry name" value="MIP/Aquaporin"/>
</dbReference>
<feature type="transmembrane region" description="Helical" evidence="8">
    <location>
        <begin position="6"/>
        <end position="31"/>
    </location>
</feature>
<keyword evidence="6 8" id="KW-0472">Membrane</keyword>
<evidence type="ECO:0000256" key="6">
    <source>
        <dbReference type="ARBA" id="ARBA00023136"/>
    </source>
</evidence>
<evidence type="ECO:0000313" key="14">
    <source>
        <dbReference type="Proteomes" id="UP000319252"/>
    </source>
</evidence>
<reference evidence="11 15" key="3">
    <citation type="submission" date="2019-07" db="EMBL/GenBank/DDBJ databases">
        <authorList>
            <person name="Hibberd C M."/>
            <person name="Gehrig L. J."/>
            <person name="Chang H.-W."/>
            <person name="Venkatesh S."/>
        </authorList>
    </citation>
    <scope>NUCLEOTIDE SEQUENCE [LARGE SCALE GENOMIC DNA]</scope>
    <source>
        <strain evidence="11">Bifidobacterium_longum_subsp_infantis_JG_Bg463</strain>
    </source>
</reference>
<reference evidence="9 13" key="1">
    <citation type="submission" date="2019-04" db="EMBL/GenBank/DDBJ databases">
        <title>Genome Announcement To Ensure Probiotic Safety of Bifidobacterium longum subsp infantis UBBI-01.</title>
        <authorList>
            <person name="Sulthana A."/>
            <person name="Lakshmi S.G."/>
            <person name="Madempudi R.S."/>
        </authorList>
    </citation>
    <scope>NUCLEOTIDE SEQUENCE [LARGE SCALE GENOMIC DNA]</scope>
    <source>
        <strain evidence="9 13">UBBI-01</strain>
    </source>
</reference>
<evidence type="ECO:0000313" key="13">
    <source>
        <dbReference type="Proteomes" id="UP000306697"/>
    </source>
</evidence>
<feature type="transmembrane region" description="Helical" evidence="8">
    <location>
        <begin position="168"/>
        <end position="186"/>
    </location>
</feature>
<comment type="similarity">
    <text evidence="2 7">Belongs to the MIP/aquaporin (TC 1.A.8) family.</text>
</comment>
<dbReference type="Pfam" id="PF00230">
    <property type="entry name" value="MIP"/>
    <property type="match status" value="1"/>
</dbReference>